<feature type="binding site" evidence="2">
    <location>
        <position position="241"/>
    </location>
    <ligand>
        <name>[2Fe-2S] cluster</name>
        <dbReference type="ChEBI" id="CHEBI:190135"/>
    </ligand>
</feature>
<dbReference type="GO" id="GO:0050660">
    <property type="term" value="F:flavin adenine dinucleotide binding"/>
    <property type="evidence" value="ECO:0007669"/>
    <property type="project" value="InterPro"/>
</dbReference>
<dbReference type="PROSITE" id="PS51384">
    <property type="entry name" value="FAD_FR"/>
    <property type="match status" value="1"/>
</dbReference>
<dbReference type="InterPro" id="IPR017938">
    <property type="entry name" value="Riboflavin_synthase-like_b-brl"/>
</dbReference>
<comment type="cofactor">
    <cofactor evidence="1">
        <name>FAD</name>
        <dbReference type="ChEBI" id="CHEBI:57692"/>
    </cofactor>
    <text evidence="1">Binds 1 FAD per subunit.</text>
</comment>
<evidence type="ECO:0000256" key="2">
    <source>
        <dbReference type="PIRSR" id="PIRSR006816-2"/>
    </source>
</evidence>
<dbReference type="RefSeq" id="WP_069701748.1">
    <property type="nucleotide sequence ID" value="NZ_MJAT01000012.1"/>
</dbReference>
<dbReference type="EMBL" id="MJAT01000012">
    <property type="protein sequence ID" value="OEH85664.1"/>
    <property type="molecule type" value="Genomic_DNA"/>
</dbReference>
<comment type="caution">
    <text evidence="4">The sequence shown here is derived from an EMBL/GenBank/DDBJ whole genome shotgun (WGS) entry which is preliminary data.</text>
</comment>
<name>A0A1E5L6P0_9FIRM</name>
<dbReference type="Pfam" id="PF10418">
    <property type="entry name" value="DHODB_Fe-S_bind"/>
    <property type="match status" value="1"/>
</dbReference>
<dbReference type="InterPro" id="IPR012165">
    <property type="entry name" value="Cyt_c3_hydrogenase_gsu"/>
</dbReference>
<dbReference type="Gene3D" id="2.40.30.10">
    <property type="entry name" value="Translation factors"/>
    <property type="match status" value="1"/>
</dbReference>
<dbReference type="NCBIfam" id="NF004862">
    <property type="entry name" value="PRK06222.1"/>
    <property type="match status" value="1"/>
</dbReference>
<dbReference type="GO" id="GO:0051537">
    <property type="term" value="F:2 iron, 2 sulfur cluster binding"/>
    <property type="evidence" value="ECO:0007669"/>
    <property type="project" value="UniProtKB-KW"/>
</dbReference>
<keyword evidence="2" id="KW-0411">Iron-sulfur</keyword>
<dbReference type="InterPro" id="IPR039261">
    <property type="entry name" value="FNR_nucleotide-bd"/>
</dbReference>
<dbReference type="PANTHER" id="PTHR43513">
    <property type="entry name" value="DIHYDROOROTATE DEHYDROGENASE B (NAD(+)), ELECTRON TRANSFER SUBUNIT"/>
    <property type="match status" value="1"/>
</dbReference>
<dbReference type="Pfam" id="PF00175">
    <property type="entry name" value="NAD_binding_1"/>
    <property type="match status" value="1"/>
</dbReference>
<dbReference type="STRING" id="1390249.BHU72_02375"/>
<dbReference type="PIRSF" id="PIRSF006816">
    <property type="entry name" value="Cyc3_hyd_g"/>
    <property type="match status" value="1"/>
</dbReference>
<keyword evidence="2" id="KW-0001">2Fe-2S</keyword>
<comment type="cofactor">
    <cofactor evidence="2">
        <name>[2Fe-2S] cluster</name>
        <dbReference type="ChEBI" id="CHEBI:190135"/>
    </cofactor>
    <text evidence="2">Binds 1 [2Fe-2S] cluster per subunit.</text>
</comment>
<evidence type="ECO:0000313" key="5">
    <source>
        <dbReference type="Proteomes" id="UP000095255"/>
    </source>
</evidence>
<dbReference type="InterPro" id="IPR001433">
    <property type="entry name" value="OxRdtase_FAD/NAD-bd"/>
</dbReference>
<keyword evidence="2" id="KW-0479">Metal-binding</keyword>
<keyword evidence="1" id="KW-0274">FAD</keyword>
<proteinExistence type="predicted"/>
<sequence length="284" mass="31159">MFKVLRKKVLSDTGNDRVVLLDIEAPLVAKKHQPGHFIMLRIDEKGERIPLTIADTNLETGAVTIIAQEVGITSKQLGRLEAGDYILDFVGPLGQAAHYPEHKHVVCIGGGLGVAPLYPEVKHLHEIDSHVTTIIGARTKEILILEEEMRKHSHQFYVATDDGSYGTKGFVTTVLQQMIDDQQPVDLVIAIGPIPMMKAVANLTRQYNIKTLVSLNSLMVDGTGMCGACRVTVGGETKFTCIDGPEFDGHLVDFDEQMRRLNMYKDKEKSALALEGCGGVGRCH</sequence>
<keyword evidence="2" id="KW-0408">Iron</keyword>
<dbReference type="GO" id="GO:0016491">
    <property type="term" value="F:oxidoreductase activity"/>
    <property type="evidence" value="ECO:0007669"/>
    <property type="project" value="InterPro"/>
</dbReference>
<reference evidence="4 5" key="1">
    <citation type="submission" date="2016-09" db="EMBL/GenBank/DDBJ databases">
        <title>Desulfuribacillus arsenicus sp. nov., an obligately anaerobic, dissimilatory arsenic- and antimonate-reducing bacterium isolated from anoxic sediments.</title>
        <authorList>
            <person name="Abin C.A."/>
            <person name="Hollibaugh J.T."/>
        </authorList>
    </citation>
    <scope>NUCLEOTIDE SEQUENCE [LARGE SCALE GENOMIC DNA]</scope>
    <source>
        <strain evidence="4 5">MLFW-2</strain>
    </source>
</reference>
<organism evidence="4 5">
    <name type="scientific">Desulfuribacillus stibiiarsenatis</name>
    <dbReference type="NCBI Taxonomy" id="1390249"/>
    <lineage>
        <taxon>Bacteria</taxon>
        <taxon>Bacillati</taxon>
        <taxon>Bacillota</taxon>
        <taxon>Desulfuribacillia</taxon>
        <taxon>Desulfuribacillales</taxon>
        <taxon>Desulfuribacillaceae</taxon>
        <taxon>Desulfuribacillus</taxon>
    </lineage>
</organism>
<dbReference type="GO" id="GO:0006221">
    <property type="term" value="P:pyrimidine nucleotide biosynthetic process"/>
    <property type="evidence" value="ECO:0007669"/>
    <property type="project" value="InterPro"/>
</dbReference>
<gene>
    <name evidence="4" type="ORF">BHU72_02375</name>
</gene>
<evidence type="ECO:0000259" key="3">
    <source>
        <dbReference type="PROSITE" id="PS51384"/>
    </source>
</evidence>
<accession>A0A1E5L6P0</accession>
<dbReference type="AlphaFoldDB" id="A0A1E5L6P0"/>
<dbReference type="InterPro" id="IPR019480">
    <property type="entry name" value="Dihydroorotate_DH_Fe-S-bd"/>
</dbReference>
<feature type="binding site" evidence="2">
    <location>
        <position position="229"/>
    </location>
    <ligand>
        <name>[2Fe-2S] cluster</name>
        <dbReference type="ChEBI" id="CHEBI:190135"/>
    </ligand>
</feature>
<dbReference type="OrthoDB" id="9778346at2"/>
<protein>
    <submittedName>
        <fullName evidence="4">Ferredoxin-NADP reductase</fullName>
    </submittedName>
</protein>
<dbReference type="InterPro" id="IPR050353">
    <property type="entry name" value="PyrK_electron_transfer"/>
</dbReference>
<feature type="binding site" evidence="2">
    <location>
        <position position="226"/>
    </location>
    <ligand>
        <name>[2Fe-2S] cluster</name>
        <dbReference type="ChEBI" id="CHEBI:190135"/>
    </ligand>
</feature>
<dbReference type="Proteomes" id="UP000095255">
    <property type="component" value="Unassembled WGS sequence"/>
</dbReference>
<evidence type="ECO:0000256" key="1">
    <source>
        <dbReference type="PIRSR" id="PIRSR006816-1"/>
    </source>
</evidence>
<keyword evidence="1" id="KW-0285">Flavoprotein</keyword>
<dbReference type="SUPFAM" id="SSF63380">
    <property type="entry name" value="Riboflavin synthase domain-like"/>
    <property type="match status" value="1"/>
</dbReference>
<dbReference type="Gene3D" id="3.40.50.80">
    <property type="entry name" value="Nucleotide-binding domain of ferredoxin-NADP reductase (FNR) module"/>
    <property type="match status" value="1"/>
</dbReference>
<feature type="binding site" evidence="1">
    <location>
        <begin position="66"/>
        <end position="68"/>
    </location>
    <ligand>
        <name>FAD</name>
        <dbReference type="ChEBI" id="CHEBI:57692"/>
    </ligand>
</feature>
<evidence type="ECO:0000313" key="4">
    <source>
        <dbReference type="EMBL" id="OEH85664.1"/>
    </source>
</evidence>
<dbReference type="SUPFAM" id="SSF52343">
    <property type="entry name" value="Ferredoxin reductase-like, C-terminal NADP-linked domain"/>
    <property type="match status" value="1"/>
</dbReference>
<feature type="domain" description="FAD-binding FR-type" evidence="3">
    <location>
        <begin position="1"/>
        <end position="99"/>
    </location>
</feature>
<dbReference type="InterPro" id="IPR017927">
    <property type="entry name" value="FAD-bd_FR_type"/>
</dbReference>
<dbReference type="GO" id="GO:0046872">
    <property type="term" value="F:metal ion binding"/>
    <property type="evidence" value="ECO:0007669"/>
    <property type="project" value="UniProtKB-KW"/>
</dbReference>
<dbReference type="CDD" id="cd06219">
    <property type="entry name" value="DHOD_e_trans_like1"/>
    <property type="match status" value="1"/>
</dbReference>
<dbReference type="PANTHER" id="PTHR43513:SF3">
    <property type="entry name" value="DIHYDROOROTATE DEHYDROGENASE B (NAD(+)), ELECTRON TRANSFER SUBUNIT-RELATED"/>
    <property type="match status" value="1"/>
</dbReference>
<keyword evidence="5" id="KW-1185">Reference proteome</keyword>